<dbReference type="InterPro" id="IPR006201">
    <property type="entry name" value="Neur_channel"/>
</dbReference>
<dbReference type="GO" id="GO:0004888">
    <property type="term" value="F:transmembrane signaling receptor activity"/>
    <property type="evidence" value="ECO:0007669"/>
    <property type="project" value="InterPro"/>
</dbReference>
<dbReference type="GO" id="GO:0016020">
    <property type="term" value="C:membrane"/>
    <property type="evidence" value="ECO:0007669"/>
    <property type="project" value="UniProtKB-SubCell"/>
</dbReference>
<feature type="signal peptide" evidence="3">
    <location>
        <begin position="1"/>
        <end position="28"/>
    </location>
</feature>
<dbReference type="GeneID" id="113207646"/>
<evidence type="ECO:0000313" key="7">
    <source>
        <dbReference type="RefSeq" id="XP_052122068.1"/>
    </source>
</evidence>
<dbReference type="PANTHER" id="PTHR18945">
    <property type="entry name" value="NEUROTRANSMITTER GATED ION CHANNEL"/>
    <property type="match status" value="1"/>
</dbReference>
<dbReference type="SUPFAM" id="SSF63712">
    <property type="entry name" value="Nicotinic receptor ligand binding domain-like"/>
    <property type="match status" value="1"/>
</dbReference>
<evidence type="ECO:0000259" key="5">
    <source>
        <dbReference type="Pfam" id="PF02931"/>
    </source>
</evidence>
<dbReference type="RefSeq" id="XP_052122068.1">
    <property type="nucleotide sequence ID" value="XM_052266108.1"/>
</dbReference>
<dbReference type="InterPro" id="IPR018000">
    <property type="entry name" value="Neurotransmitter_ion_chnl_CS"/>
</dbReference>
<sequence length="518" mass="58748">MWVAIKDIMVFAWLPFVTLSLWIVETDSKKNYSIRPEVVLPDHYVKEIQPPATTGQPVHLFFDIHIVDINSINVEDMDFRVDMFVRQQWTEPRLHMPDAIFEDGEDYVTLPPEFFDKLWQPDPYIINSKVSEIAMLTHQFSSVTLYRNRTVRYSARMHAIVACQMEFQLYPMDIQLCPVYIESWRRAGRQRARSAPHRAAYPKLVGRSLRVAESQRSGHGVMLGVGSDMAISDWQISYNDHKLRLRWGEDGVSVNPALKLLQYNVGTPLELREMSGYRMEKDDRPPPDPDVCALVPRRAPQLVRLLARPRRHPGEGHPPGHVHAHARHHVHRAQGHTPRGVRQGAGRMDGGVHAVRVRRARRVRRRQGAGRPAPAGAARAQRLAPPVHLSRGEWRSVLTGVGDHGLRQHLRGGRPVAQGGRQLPRLGPGLPGLRLARQPAARLAAAAPATRPHWRQRRSRLDRQVRGRRPGARADTAVEADRPHVAPDLPRTLHHVHHVLLANTPAQGLRQVRALHVT</sequence>
<feature type="compositionally biased region" description="Low complexity" evidence="4">
    <location>
        <begin position="369"/>
        <end position="382"/>
    </location>
</feature>
<dbReference type="CDD" id="cd18987">
    <property type="entry name" value="LGIC_ECD_anion"/>
    <property type="match status" value="1"/>
</dbReference>
<comment type="similarity">
    <text evidence="3">Belongs to the ligand-gated ion channel (TC 1.A.9) family.</text>
</comment>
<protein>
    <submittedName>
        <fullName evidence="7">Uncharacterized protein LOC113207646 isoform X2</fullName>
    </submittedName>
</protein>
<name>A0A9C6U621_FRAOC</name>
<dbReference type="InterPro" id="IPR036734">
    <property type="entry name" value="Neur_chan_lig-bd_sf"/>
</dbReference>
<evidence type="ECO:0000256" key="4">
    <source>
        <dbReference type="SAM" id="MobiDB-lite"/>
    </source>
</evidence>
<dbReference type="InterPro" id="IPR006202">
    <property type="entry name" value="Neur_chan_lig-bd"/>
</dbReference>
<keyword evidence="6" id="KW-1185">Reference proteome</keyword>
<evidence type="ECO:0000256" key="1">
    <source>
        <dbReference type="ARBA" id="ARBA00004141"/>
    </source>
</evidence>
<evidence type="ECO:0000256" key="2">
    <source>
        <dbReference type="ARBA" id="ARBA00023136"/>
    </source>
</evidence>
<keyword evidence="3" id="KW-0406">Ion transport</keyword>
<proteinExistence type="inferred from homology"/>
<dbReference type="PROSITE" id="PS00236">
    <property type="entry name" value="NEUROTR_ION_CHANNEL"/>
    <property type="match status" value="1"/>
</dbReference>
<gene>
    <name evidence="7" type="primary">LOC113207646</name>
</gene>
<feature type="chain" id="PRO_5039744083" evidence="3">
    <location>
        <begin position="29"/>
        <end position="518"/>
    </location>
</feature>
<feature type="region of interest" description="Disordered" evidence="4">
    <location>
        <begin position="363"/>
        <end position="383"/>
    </location>
</feature>
<keyword evidence="2" id="KW-0472">Membrane</keyword>
<keyword evidence="3" id="KW-0732">Signal</keyword>
<dbReference type="Gene3D" id="2.70.170.10">
    <property type="entry name" value="Neurotransmitter-gated ion-channel ligand-binding domain"/>
    <property type="match status" value="1"/>
</dbReference>
<evidence type="ECO:0000256" key="3">
    <source>
        <dbReference type="RuleBase" id="RU000687"/>
    </source>
</evidence>
<evidence type="ECO:0000313" key="6">
    <source>
        <dbReference type="Proteomes" id="UP000504606"/>
    </source>
</evidence>
<dbReference type="Proteomes" id="UP000504606">
    <property type="component" value="Unplaced"/>
</dbReference>
<dbReference type="PRINTS" id="PR00252">
    <property type="entry name" value="NRIONCHANNEL"/>
</dbReference>
<reference evidence="7" key="1">
    <citation type="submission" date="2025-08" db="UniProtKB">
        <authorList>
            <consortium name="RefSeq"/>
        </authorList>
    </citation>
    <scope>IDENTIFICATION</scope>
    <source>
        <tissue evidence="7">Whole organism</tissue>
    </source>
</reference>
<accession>A0A9C6U621</accession>
<dbReference type="Pfam" id="PF02931">
    <property type="entry name" value="Neur_chan_LBD"/>
    <property type="match status" value="1"/>
</dbReference>
<keyword evidence="3" id="KW-0407">Ion channel</keyword>
<dbReference type="CTD" id="36145"/>
<feature type="compositionally biased region" description="Low complexity" evidence="4">
    <location>
        <begin position="418"/>
        <end position="451"/>
    </location>
</feature>
<keyword evidence="3" id="KW-0813">Transport</keyword>
<dbReference type="GO" id="GO:0005230">
    <property type="term" value="F:extracellular ligand-gated monoatomic ion channel activity"/>
    <property type="evidence" value="ECO:0007669"/>
    <property type="project" value="InterPro"/>
</dbReference>
<comment type="subcellular location">
    <subcellularLocation>
        <location evidence="1">Membrane</location>
        <topology evidence="1">Multi-pass membrane protein</topology>
    </subcellularLocation>
</comment>
<organism evidence="6 7">
    <name type="scientific">Frankliniella occidentalis</name>
    <name type="common">Western flower thrips</name>
    <name type="synonym">Euthrips occidentalis</name>
    <dbReference type="NCBI Taxonomy" id="133901"/>
    <lineage>
        <taxon>Eukaryota</taxon>
        <taxon>Metazoa</taxon>
        <taxon>Ecdysozoa</taxon>
        <taxon>Arthropoda</taxon>
        <taxon>Hexapoda</taxon>
        <taxon>Insecta</taxon>
        <taxon>Pterygota</taxon>
        <taxon>Neoptera</taxon>
        <taxon>Paraneoptera</taxon>
        <taxon>Thysanoptera</taxon>
        <taxon>Terebrantia</taxon>
        <taxon>Thripoidea</taxon>
        <taxon>Thripidae</taxon>
        <taxon>Frankliniella</taxon>
    </lineage>
</organism>
<feature type="domain" description="Neurotransmitter-gated ion-channel ligand-binding" evidence="5">
    <location>
        <begin position="41"/>
        <end position="185"/>
    </location>
</feature>
<feature type="region of interest" description="Disordered" evidence="4">
    <location>
        <begin position="412"/>
        <end position="480"/>
    </location>
</feature>
<dbReference type="AlphaFoldDB" id="A0A9C6U621"/>